<dbReference type="SUPFAM" id="SSF103506">
    <property type="entry name" value="Mitochondrial carrier"/>
    <property type="match status" value="1"/>
</dbReference>
<evidence type="ECO:0000256" key="4">
    <source>
        <dbReference type="ARBA" id="ARBA00023136"/>
    </source>
</evidence>
<dbReference type="OrthoDB" id="77989at2759"/>
<evidence type="ECO:0000256" key="5">
    <source>
        <dbReference type="SAM" id="MobiDB-lite"/>
    </source>
</evidence>
<comment type="subcellular location">
    <subcellularLocation>
        <location evidence="1">Membrane</location>
    </subcellularLocation>
</comment>
<protein>
    <recommendedName>
        <fullName evidence="8">Mitochondrial carrier</fullName>
    </recommendedName>
</protein>
<keyword evidence="4" id="KW-0472">Membrane</keyword>
<proteinExistence type="predicted"/>
<dbReference type="Proteomes" id="UP000193642">
    <property type="component" value="Unassembled WGS sequence"/>
</dbReference>
<keyword evidence="3" id="KW-1133">Transmembrane helix</keyword>
<feature type="region of interest" description="Disordered" evidence="5">
    <location>
        <begin position="365"/>
        <end position="396"/>
    </location>
</feature>
<evidence type="ECO:0000256" key="2">
    <source>
        <dbReference type="ARBA" id="ARBA00022692"/>
    </source>
</evidence>
<gene>
    <name evidence="6" type="ORF">BCR33DRAFT_716731</name>
</gene>
<dbReference type="EMBL" id="MCGO01000021">
    <property type="protein sequence ID" value="ORY44770.1"/>
    <property type="molecule type" value="Genomic_DNA"/>
</dbReference>
<sequence>MNFFNLGSQEAPPLQAKDGVSVVLSKAGTSGASSAVSSLAAKTPATYESSNANANNSAASNFDFSWYAGPDPIALLLESYTLSLVTAPLVVVETLQETQIHAASSTGADSELDAYESLGSTLLRTRPQRPRSHFTTFLHSALFQATTPVLEEALNDAFDVFDDTHPATALAANVVVAAILSPLELIRTRLIVQAANNKRYFGPFHAGAAIHSTESGPNGFSPLYYSSTIYPTILCKALSSILSSLSKSIITHDLGLHPEYNPILYTSAVLVFMAAEVFVVTPFELARKRLQLQSLRPVGSRKAGEATVPFPTLVQVSVKRYDGVFDVIRRVITEEAAPYSSSNSASNKSLNVDEFDAADPYGFSSSKKASTGDWQDLYTSPTRNARSGNGYGNNNSESNKKGWFAKSWGGLRSLYRGYWTRYSIRVTEFAFEGLRDAGDNAWDI</sequence>
<dbReference type="Gene3D" id="1.50.40.10">
    <property type="entry name" value="Mitochondrial carrier domain"/>
    <property type="match status" value="1"/>
</dbReference>
<feature type="compositionally biased region" description="Polar residues" evidence="5">
    <location>
        <begin position="365"/>
        <end position="386"/>
    </location>
</feature>
<keyword evidence="2" id="KW-0812">Transmembrane</keyword>
<keyword evidence="7" id="KW-1185">Reference proteome</keyword>
<evidence type="ECO:0000313" key="7">
    <source>
        <dbReference type="Proteomes" id="UP000193642"/>
    </source>
</evidence>
<dbReference type="AlphaFoldDB" id="A0A1Y2CCK1"/>
<evidence type="ECO:0008006" key="8">
    <source>
        <dbReference type="Google" id="ProtNLM"/>
    </source>
</evidence>
<reference evidence="6 7" key="1">
    <citation type="submission" date="2016-07" db="EMBL/GenBank/DDBJ databases">
        <title>Pervasive Adenine N6-methylation of Active Genes in Fungi.</title>
        <authorList>
            <consortium name="DOE Joint Genome Institute"/>
            <person name="Mondo S.J."/>
            <person name="Dannebaum R.O."/>
            <person name="Kuo R.C."/>
            <person name="Labutti K."/>
            <person name="Haridas S."/>
            <person name="Kuo A."/>
            <person name="Salamov A."/>
            <person name="Ahrendt S.R."/>
            <person name="Lipzen A."/>
            <person name="Sullivan W."/>
            <person name="Andreopoulos W.B."/>
            <person name="Clum A."/>
            <person name="Lindquist E."/>
            <person name="Daum C."/>
            <person name="Ramamoorthy G.K."/>
            <person name="Gryganskyi A."/>
            <person name="Culley D."/>
            <person name="Magnuson J.K."/>
            <person name="James T.Y."/>
            <person name="O'Malley M.A."/>
            <person name="Stajich J.E."/>
            <person name="Spatafora J.W."/>
            <person name="Visel A."/>
            <person name="Grigoriev I.V."/>
        </authorList>
    </citation>
    <scope>NUCLEOTIDE SEQUENCE [LARGE SCALE GENOMIC DNA]</scope>
    <source>
        <strain evidence="6 7">JEL800</strain>
    </source>
</reference>
<name>A0A1Y2CCK1_9FUNG</name>
<dbReference type="InterPro" id="IPR023395">
    <property type="entry name" value="MCP_dom_sf"/>
</dbReference>
<organism evidence="6 7">
    <name type="scientific">Rhizoclosmatium globosum</name>
    <dbReference type="NCBI Taxonomy" id="329046"/>
    <lineage>
        <taxon>Eukaryota</taxon>
        <taxon>Fungi</taxon>
        <taxon>Fungi incertae sedis</taxon>
        <taxon>Chytridiomycota</taxon>
        <taxon>Chytridiomycota incertae sedis</taxon>
        <taxon>Chytridiomycetes</taxon>
        <taxon>Chytridiales</taxon>
        <taxon>Chytriomycetaceae</taxon>
        <taxon>Rhizoclosmatium</taxon>
    </lineage>
</organism>
<evidence type="ECO:0000313" key="6">
    <source>
        <dbReference type="EMBL" id="ORY44770.1"/>
    </source>
</evidence>
<accession>A0A1Y2CCK1</accession>
<evidence type="ECO:0000256" key="3">
    <source>
        <dbReference type="ARBA" id="ARBA00022989"/>
    </source>
</evidence>
<evidence type="ECO:0000256" key="1">
    <source>
        <dbReference type="ARBA" id="ARBA00004370"/>
    </source>
</evidence>
<dbReference type="GO" id="GO:0016020">
    <property type="term" value="C:membrane"/>
    <property type="evidence" value="ECO:0007669"/>
    <property type="project" value="UniProtKB-SubCell"/>
</dbReference>
<comment type="caution">
    <text evidence="6">The sequence shown here is derived from an EMBL/GenBank/DDBJ whole genome shotgun (WGS) entry which is preliminary data.</text>
</comment>